<feature type="region of interest" description="Disordered" evidence="1">
    <location>
        <begin position="431"/>
        <end position="463"/>
    </location>
</feature>
<gene>
    <name evidence="2" type="ORF">FPAR1323_LOCUS13821</name>
</gene>
<dbReference type="AlphaFoldDB" id="A0A7S2CWI6"/>
<dbReference type="EMBL" id="HBGT01026619">
    <property type="protein sequence ID" value="CAD9437203.1"/>
    <property type="molecule type" value="Transcribed_RNA"/>
</dbReference>
<feature type="region of interest" description="Disordered" evidence="1">
    <location>
        <begin position="262"/>
        <end position="356"/>
    </location>
</feature>
<feature type="region of interest" description="Disordered" evidence="1">
    <location>
        <begin position="1"/>
        <end position="38"/>
    </location>
</feature>
<feature type="compositionally biased region" description="Low complexity" evidence="1">
    <location>
        <begin position="295"/>
        <end position="315"/>
    </location>
</feature>
<evidence type="ECO:0000313" key="2">
    <source>
        <dbReference type="EMBL" id="CAD9437203.1"/>
    </source>
</evidence>
<feature type="region of interest" description="Disordered" evidence="1">
    <location>
        <begin position="522"/>
        <end position="554"/>
    </location>
</feature>
<protein>
    <submittedName>
        <fullName evidence="2">Uncharacterized protein</fullName>
    </submittedName>
</protein>
<accession>A0A7S2CWI6</accession>
<sequence>MALSLLSAGGEPAPPARGKENYASNSKFSRSHGGRNFQMNTMSKHQAKMIAVATNQEKRRRQAVVAATSFTEQHRVLELEAKLLAVKERAAKKESRRARRCAERRRWEAAKIIQAAIRVDISVRAWCSATLRRAIVLRAYLNRWSARHGATLVIQCAWRVRAAKRRVTAARCARLKAAATLRRAAEVAAMALVSGVAAHVAMMREAAATARRHEERRRQLEEEAAMRRCIAGIRALQEHWRRHRAVFVFAFPTVPPPYVATAPPKSPVKGADFEGDSNRGLVDGTTASFQAAPGSSASFEAEADAEAASSASSSSRGNAGHAVAFSGASAPGPRRRSRHPRDPFRPTLDDTPLEELHQQRLREIEAERKQRLRNIALRKQFSEQEAMVRKAEEQAVLRQRAEEEVRRHETERRRVERLRVRAALVKAREAAQEAEKAEAERRELQDRERKAETCRREQEATDARERKLRMQVLANNRQRDAQRKLVQLADAYRCRVNLQWRASLGCVKAKVRIKLRLKSKAARQGRIRQAKEEAVPQDTSDTSHPSSAPESSLKARLSNAVGWARRQMSPSPSLMEKVGFSNDLQSPAELEAFPDDFEDEMLDDEMIFTKNPL</sequence>
<proteinExistence type="predicted"/>
<evidence type="ECO:0000256" key="1">
    <source>
        <dbReference type="SAM" id="MobiDB-lite"/>
    </source>
</evidence>
<organism evidence="2">
    <name type="scientific">Florenciella parvula</name>
    <dbReference type="NCBI Taxonomy" id="236787"/>
    <lineage>
        <taxon>Eukaryota</taxon>
        <taxon>Sar</taxon>
        <taxon>Stramenopiles</taxon>
        <taxon>Ochrophyta</taxon>
        <taxon>Dictyochophyceae</taxon>
        <taxon>Florenciellales</taxon>
        <taxon>Florenciella</taxon>
    </lineage>
</organism>
<feature type="compositionally biased region" description="Basic and acidic residues" evidence="1">
    <location>
        <begin position="340"/>
        <end position="356"/>
    </location>
</feature>
<reference evidence="2" key="1">
    <citation type="submission" date="2021-01" db="EMBL/GenBank/DDBJ databases">
        <authorList>
            <person name="Corre E."/>
            <person name="Pelletier E."/>
            <person name="Niang G."/>
            <person name="Scheremetjew M."/>
            <person name="Finn R."/>
            <person name="Kale V."/>
            <person name="Holt S."/>
            <person name="Cochrane G."/>
            <person name="Meng A."/>
            <person name="Brown T."/>
            <person name="Cohen L."/>
        </authorList>
    </citation>
    <scope>NUCLEOTIDE SEQUENCE</scope>
    <source>
        <strain evidence="2">RCC1693</strain>
    </source>
</reference>
<feature type="compositionally biased region" description="Polar residues" evidence="1">
    <location>
        <begin position="537"/>
        <end position="550"/>
    </location>
</feature>
<name>A0A7S2CWI6_9STRA</name>